<dbReference type="AlphaFoldDB" id="A0A8S3YD52"/>
<name>A0A8S3YD52_PARAO</name>
<accession>A0A8S3YD52</accession>
<keyword evidence="2" id="KW-1185">Reference proteome</keyword>
<proteinExistence type="predicted"/>
<reference evidence="1" key="1">
    <citation type="submission" date="2021-04" db="EMBL/GenBank/DDBJ databases">
        <authorList>
            <person name="Tunstrom K."/>
        </authorList>
    </citation>
    <scope>NUCLEOTIDE SEQUENCE</scope>
</reference>
<dbReference type="EMBL" id="CAJQZP010001584">
    <property type="protein sequence ID" value="CAG5055707.1"/>
    <property type="molecule type" value="Genomic_DNA"/>
</dbReference>
<gene>
    <name evidence="1" type="ORF">PAPOLLO_LOCUS26419</name>
</gene>
<sequence>MLLPQSDAFHALRHRLHAAPHHPDLPRVTPSTRCDTACTPHRTTPTCCGAYTVLRLHLLVVMLLPQSDAFHALRHRLHAAPHHPYLLRVTPSTRCDTACTPHRTTPTCRGAYTVLRLHLLVVMLLPQSDAFHALRHRLHAAPHHPYLLRVTPSTRCDTACTPHRTTPTCCGAYTVLRLHLLVVMLLPQSDAFHALRHRLHAAPHHPDLLRCVHCTETASVGGDAAAAE</sequence>
<evidence type="ECO:0000313" key="1">
    <source>
        <dbReference type="EMBL" id="CAG5055707.1"/>
    </source>
</evidence>
<protein>
    <submittedName>
        <fullName evidence="1">(apollo) hypothetical protein</fullName>
    </submittedName>
</protein>
<dbReference type="Proteomes" id="UP000691718">
    <property type="component" value="Unassembled WGS sequence"/>
</dbReference>
<comment type="caution">
    <text evidence="1">The sequence shown here is derived from an EMBL/GenBank/DDBJ whole genome shotgun (WGS) entry which is preliminary data.</text>
</comment>
<evidence type="ECO:0000313" key="2">
    <source>
        <dbReference type="Proteomes" id="UP000691718"/>
    </source>
</evidence>
<organism evidence="1 2">
    <name type="scientific">Parnassius apollo</name>
    <name type="common">Apollo butterfly</name>
    <name type="synonym">Papilio apollo</name>
    <dbReference type="NCBI Taxonomy" id="110799"/>
    <lineage>
        <taxon>Eukaryota</taxon>
        <taxon>Metazoa</taxon>
        <taxon>Ecdysozoa</taxon>
        <taxon>Arthropoda</taxon>
        <taxon>Hexapoda</taxon>
        <taxon>Insecta</taxon>
        <taxon>Pterygota</taxon>
        <taxon>Neoptera</taxon>
        <taxon>Endopterygota</taxon>
        <taxon>Lepidoptera</taxon>
        <taxon>Glossata</taxon>
        <taxon>Ditrysia</taxon>
        <taxon>Papilionoidea</taxon>
        <taxon>Papilionidae</taxon>
        <taxon>Parnassiinae</taxon>
        <taxon>Parnassini</taxon>
        <taxon>Parnassius</taxon>
        <taxon>Parnassius</taxon>
    </lineage>
</organism>